<dbReference type="GO" id="GO:0004222">
    <property type="term" value="F:metalloendopeptidase activity"/>
    <property type="evidence" value="ECO:0007669"/>
    <property type="project" value="TreeGrafter"/>
</dbReference>
<evidence type="ECO:0008006" key="12">
    <source>
        <dbReference type="Google" id="ProtNLM"/>
    </source>
</evidence>
<keyword evidence="5" id="KW-0645">Protease</keyword>
<dbReference type="Pfam" id="PF20220">
    <property type="entry name" value="ABC_toxin_N"/>
    <property type="match status" value="1"/>
</dbReference>
<evidence type="ECO:0000256" key="1">
    <source>
        <dbReference type="ARBA" id="ARBA00001947"/>
    </source>
</evidence>
<dbReference type="RefSeq" id="WP_155355087.1">
    <property type="nucleotide sequence ID" value="NZ_BAAAHL010000040.1"/>
</dbReference>
<proteinExistence type="inferred from homology"/>
<gene>
    <name evidence="10" type="ORF">Amac_031450</name>
</gene>
<dbReference type="InterPro" id="IPR018003">
    <property type="entry name" value="Insecticidal_toxin/plasmid_vir"/>
</dbReference>
<evidence type="ECO:0000259" key="8">
    <source>
        <dbReference type="Pfam" id="PF18413"/>
    </source>
</evidence>
<evidence type="ECO:0000256" key="4">
    <source>
        <dbReference type="ARBA" id="ARBA00023026"/>
    </source>
</evidence>
<name>A0A5M3WN15_9ACTN</name>
<evidence type="ECO:0000256" key="5">
    <source>
        <dbReference type="ARBA" id="ARBA00023049"/>
    </source>
</evidence>
<dbReference type="SUPFAM" id="SSF50923">
    <property type="entry name" value="Hemopexin-like domain"/>
    <property type="match status" value="7"/>
</dbReference>
<comment type="caution">
    <text evidence="10">The sequence shown here is derived from an EMBL/GenBank/DDBJ whole genome shotgun (WGS) entry which is preliminary data.</text>
</comment>
<dbReference type="InterPro" id="IPR046839">
    <property type="entry name" value="ABC_toxin_N"/>
</dbReference>
<evidence type="ECO:0000256" key="2">
    <source>
        <dbReference type="ARBA" id="ARBA00010370"/>
    </source>
</evidence>
<dbReference type="InterPro" id="IPR041079">
    <property type="entry name" value="Neuraminidase-like"/>
</dbReference>
<evidence type="ECO:0000256" key="6">
    <source>
        <dbReference type="SAM" id="MobiDB-lite"/>
    </source>
</evidence>
<keyword evidence="3" id="KW-0732">Signal</keyword>
<dbReference type="GO" id="GO:0005615">
    <property type="term" value="C:extracellular space"/>
    <property type="evidence" value="ECO:0007669"/>
    <property type="project" value="TreeGrafter"/>
</dbReference>
<dbReference type="PROSITE" id="PS51642">
    <property type="entry name" value="HEMOPEXIN_2"/>
    <property type="match status" value="7"/>
</dbReference>
<evidence type="ECO:0000256" key="3">
    <source>
        <dbReference type="ARBA" id="ARBA00022729"/>
    </source>
</evidence>
<feature type="domain" description="ABC toxin N-terminal" evidence="9">
    <location>
        <begin position="2003"/>
        <end position="2099"/>
    </location>
</feature>
<dbReference type="PANTHER" id="PTHR10201">
    <property type="entry name" value="MATRIX METALLOPROTEINASE"/>
    <property type="match status" value="1"/>
</dbReference>
<dbReference type="GO" id="GO:0030198">
    <property type="term" value="P:extracellular matrix organization"/>
    <property type="evidence" value="ECO:0007669"/>
    <property type="project" value="TreeGrafter"/>
</dbReference>
<reference evidence="10 11" key="1">
    <citation type="submission" date="2019-10" db="EMBL/GenBank/DDBJ databases">
        <title>Whole genome shotgun sequence of Acrocarpospora macrocephala NBRC 16266.</title>
        <authorList>
            <person name="Ichikawa N."/>
            <person name="Kimura A."/>
            <person name="Kitahashi Y."/>
            <person name="Komaki H."/>
            <person name="Oguchi A."/>
        </authorList>
    </citation>
    <scope>NUCLEOTIDE SEQUENCE [LARGE SCALE GENOMIC DNA]</scope>
    <source>
        <strain evidence="10 11">NBRC 16266</strain>
    </source>
</reference>
<dbReference type="InterPro" id="IPR036375">
    <property type="entry name" value="Hemopexin-like_dom_sf"/>
</dbReference>
<dbReference type="Pfam" id="PF18276">
    <property type="entry name" value="TcA_TcB_BD"/>
    <property type="match status" value="1"/>
</dbReference>
<dbReference type="Pfam" id="PF00045">
    <property type="entry name" value="Hemopexin"/>
    <property type="match status" value="7"/>
</dbReference>
<evidence type="ECO:0000259" key="7">
    <source>
        <dbReference type="Pfam" id="PF18276"/>
    </source>
</evidence>
<sequence>MRGDDSLPNYESLFGELDFRTGDEGRSVTSPAAYLADLLRLLDDQVGDGALAERRPDIRRVPLDSEHTYTETPYLDIVVEILEQLVGEDPYENLRTRKHPFDKPFNLAFDELRAHLRRRGVAKDEIVRPFTDDLTVISREFLGLAPEAADVIFVARPEELRVHLGLADGETLDDERFARAAGLSDLEAEQLAASRFVRRGEDGWMERANRFVRLARRLAIPLPDLDLVLVTCCGNVLDTDALPVLAAVVHLARTFTLPVAVSLVAPADDPAALEDVAPAELERIQERFRAFDPQGGDPAAVRRAARYLTALGLSADELFDLLTVVEASFPVPFALTRRVGDGWRVLAAPGVLEGLWLAQALPPLALWIRATGLGAADLAAFAGGPSAAPVPPLDTEVEVPAEVFASARFSERASRALKDHLDAGVSPYEALVRMGEVTAADLPGIGAALAGKIFTNLVLRGHLTAEGDLVRVPRDLATDFTGYQDKVTELLQRAAVYVSDLDALPGLTAAQRAELYDNLVHTGAIAADGVVNDPAGRVTADLAAVERPVIELLTARLREFETGRIPADFPGDVLESLRSNGYVDADGYHTRKKATLDDFALAAEFEHGRREILDTLQAQIAAFREETCRFTPEDFDVIADPVALAAMGEFELPEVEAEQRPYRLDPDAVAALGFTEEETEGLLGLLARRGDLDDRLAVPAGRLAFFVRPYNVLAFGLPGMDDYAAEVFALLSSVAVEISAGVEEIGETLAAVESARRDALAQAAEDTFGPLTQAICDGMGVDVAALADPAEGLLRRRVKAFASFAEKLGMGPELVVTVFRDLALTGRHPEPLALPAEVTRIDALLESSDGHVYLFSGDRYWRYASATRALVDTHPLPGGLTRVDAAFVRPDGSEWLVDGAKVLVRAKGGQRWVPGTRSWGAVRNAFTTGPVEAAHVDADGRTYLFSGDQYVRYSSTDFSRVDEGFPRPAEEFGELPETSFDGSPDLPEGPPDTVYADASGVYALIGRMVVKHGQSLEHADGYADDGYPVPIATHFPGVPAEFEIGVQAAFRDDDGVMHLFKDGRTVALRAGAHDGAQVVATTDRWGVHRPLTRVDAAFVGLDGFTYLFSGDSYTRYSGPDYSRADLGFPRLIAPDWGGLTRVDAAFTLDGKTHLFGDRYVRFSTADHRVPDTDPPPFTWWNLPDGFGVDAVFTDPAGRTHLFSADRRVTFDARDRWWSAPEPLWDSLPFGSVDAAFTGRDGRVYVFSGDMYVRYSGDFSRVDDGYPAKVPNFWGRGPDLLTRTGRVDAALNHDGHVYLFSGDQFRRYTGGAADPGYPRPLAEFAPEVPLTRVDAVYSTGGDLFLVDGAITHVISREPYRITDAPGVTCAFVEDGRLVTEGPAGWSSRPRVLAGVPATFRTGLDAVLGGTYLFKGSACYDTRVDQEFPIAESWGLVPELGVVDAGFVKDGRTVLFSGPMFSDGGAPQPIAARFGLDSVMIAYVDGKLTHLFEHPAGDGTMRHAVVETGEIDVVDVSHWNTDRLPRAVVAREDTLVLLHGDTYTLPGDGTRRPIGLLWRGFDGELTGELTTAVGDRFYFGERYREYRDGAFGPLTEPRSTGIATVDAAFEWDGAAYLFSGDRYVRYSTDDHTAADPGYPRPIAGELRREEPFRNLPESFDDALTTIDAVYADLRTVTVVMGGRAHRVATETVAAYEDLAGVVRPLGEVVDAELVVGDRTYLLAGPRYSRRTGTGEHADPGYPRDIGDLADDLGVAAFPDAFLDGVDAGFAGAGGIHLFKGRTHLRADAPTTPSPAWGHVDSRFDGGLDAAFTGSEGELYVFRAGQYARYSGADLQWADPGYPRTIEDDWGDLHPDYEEGVDGAFTLRGRTYLTRGEEYVRLGDRGFPRVIADAWADTADYRLGDLHTIARFTLLDHTTGGALTTALTESDDDPYRTMSALFGWDPAELMWAERTLRASSGIEFVLKAGELFGVARRAGVAPSALAALRGDRDNAVRRDALVGAVGEPGDLFERLLIDVEMGGQGTTSRVREAISAVQLYVHRLLLDLEPASEETKDRLRRWWTWMRNHRVWEANRKVFLYPENYLRPELRDTKTPAFRELENDLLQSGITSVTAQRAYKRYLDEYTEVSRLEITGGYVDESADGARSLVLFGRTRTEPRRHYYRHATFRDGEKTSATWGPWLKADVRMDAARVHPVRAFDRVFAFWATVETVQPERPDTATIVTAQQSETTQTVSAPAAAARCVKIYYSFCNLNQEWMPAQLLATGAPRTDTIGDVTLTVRTGTLPGSDHEAIRVSYTASTGAGVVGAAFALAPELYTVELDEVTAPPPIAGDVAAIFNESGIDPASVVWFNRPAGFTDGAWFSLDHKGGSVLCRPIMPAPDDTAALPLRGNPESLPSWDRVHTGFELYGLRYLFDNTDDGDGNGGRFVTIRNGNSRGGASQLIAGRWGKVRPPAAPVPSGGPVEVVQIGTPVVLQTAIPLQGPLQGPLTGPLLPQPLVPRNPLAQDDDGQSGGNELPPVVSPPATGWKSVDSAWISGNVLYLTSGTQLAAYTFTPSGELGEYMDESYPRQLPRPLKGVWWGYAFTADHYARVFEWNFSPVEGAWEGLPANLTGAMETNGGLYLFLEGDPGADGFRPGQYLFTPRGATVQRPYRLGTLQHEIVRLTTSTAYKLNQRLLAGGVAALLDTATQETDELPAFDVRTSDSTTIRVLAERVVEEWLPGRSHLDFHSANGVYYWEIFFHAPLLIAQALNAAQRFDEAKSWYEHVFDPTRSDQYWRFLPFLAADPGALAEALRAQGNPELDDAVALLESLVPVFQGLQPLTTAHRAAIEALKDLPPSEDLAVAMELGRQYDLAGDRVSLLAAYREDPFDPHTIAALRPVAYRRAVVMGYVDNLLDWGDQLFRRNTMESVDEARMLYILAWDLLGRRPAQPGTIPAGEAATFETLPALPAGHELMTGPHAGVADPYFHVPANTTLHGYWDLVADRLTKIRASLDIMGVSSPLPLFEPPIEPSALVRGAALAGGAALTTAPPAEVPHQRFGVALRRAQEFAERVRDLGGRLLDVLEKRDGEALALLRDRQEGALLELTKAVREAQVTVATENLKALRSSLDAAEDRVTQWGDVIAEGLSALQEAQLSMMASASASHAAAAGMKIGASFAFGMPEVLIGPFIFGTSFGGDNMGEALESAAGIAESAAESLSVLGELLGVRAEQERAEADWRAQLSAAEADVLELGHQVSSGEAQLLVAQRELDLHLAEAAGQAAVSAFMGERFAGHQLYQWMSGRMTELYFQSYGLAYEMARAAEKAYQFERGTDLTVIRPTYWDGLRGGLLAGETLLADLDALSAAHARTDRRRLEITRRVSLLEHDPIALLTLRAGGSCEFTLPEDLFDRDFPGHFLRQIRSVAVAFHDAEGAPIEVNATLTQLAHKTVTAAEPKAAQYLLDPKGAVPANVRVDWRPSQRIALSHVPEGAENNGLHELRYDDERYLPFEGTGAVSSWRLELPGLRDRDLPEDLSDVEITLRYTAEHGGDAFASTVRGLLQPSPAAMYFDVPGEFPEEWEAFDTDLVLPLTADDLPDLSGPMITGLYAVYDGDARLSLGDQPLPDGRLVPTPGLVLTDGGLRLTLNGDRASLEGLGLVVTYRAGTR</sequence>
<feature type="domain" description="Tc toxin complex TcA C-terminal TcB-binding" evidence="7">
    <location>
        <begin position="3235"/>
        <end position="3524"/>
    </location>
</feature>
<dbReference type="Pfam" id="PF18413">
    <property type="entry name" value="Neuraminidase"/>
    <property type="match status" value="1"/>
</dbReference>
<protein>
    <recommendedName>
        <fullName evidence="12">Hemopexin</fullName>
    </recommendedName>
</protein>
<dbReference type="Proteomes" id="UP000331127">
    <property type="component" value="Unassembled WGS sequence"/>
</dbReference>
<dbReference type="InterPro" id="IPR040840">
    <property type="entry name" value="TcA_TcB_BD"/>
</dbReference>
<feature type="region of interest" description="Disordered" evidence="6">
    <location>
        <begin position="2484"/>
        <end position="2522"/>
    </location>
</feature>
<feature type="region of interest" description="Disordered" evidence="6">
    <location>
        <begin position="964"/>
        <end position="991"/>
    </location>
</feature>
<dbReference type="OrthoDB" id="9781691at2"/>
<dbReference type="SMART" id="SM00120">
    <property type="entry name" value="HX"/>
    <property type="match status" value="13"/>
</dbReference>
<dbReference type="PANTHER" id="PTHR10201:SF291">
    <property type="entry name" value="MATRIX METALLOPROTEINASE 1, ISOFORM C-RELATED"/>
    <property type="match status" value="1"/>
</dbReference>
<keyword evidence="11" id="KW-1185">Reference proteome</keyword>
<comment type="cofactor">
    <cofactor evidence="1">
        <name>Zn(2+)</name>
        <dbReference type="ChEBI" id="CHEBI:29105"/>
    </cofactor>
</comment>
<keyword evidence="4" id="KW-0843">Virulence</keyword>
<dbReference type="EMBL" id="BLAE01000016">
    <property type="protein sequence ID" value="GES09549.1"/>
    <property type="molecule type" value="Genomic_DNA"/>
</dbReference>
<organism evidence="10 11">
    <name type="scientific">Acrocarpospora macrocephala</name>
    <dbReference type="NCBI Taxonomy" id="150177"/>
    <lineage>
        <taxon>Bacteria</taxon>
        <taxon>Bacillati</taxon>
        <taxon>Actinomycetota</taxon>
        <taxon>Actinomycetes</taxon>
        <taxon>Streptosporangiales</taxon>
        <taxon>Streptosporangiaceae</taxon>
        <taxon>Acrocarpospora</taxon>
    </lineage>
</organism>
<evidence type="ECO:0000313" key="10">
    <source>
        <dbReference type="EMBL" id="GES09549.1"/>
    </source>
</evidence>
<evidence type="ECO:0000259" key="9">
    <source>
        <dbReference type="Pfam" id="PF20220"/>
    </source>
</evidence>
<keyword evidence="5" id="KW-0482">Metalloprotease</keyword>
<dbReference type="GO" id="GO:0030574">
    <property type="term" value="P:collagen catabolic process"/>
    <property type="evidence" value="ECO:0007669"/>
    <property type="project" value="TreeGrafter"/>
</dbReference>
<comment type="similarity">
    <text evidence="2">Belongs to the peptidase M10A family.</text>
</comment>
<dbReference type="Pfam" id="PF03538">
    <property type="entry name" value="VRP1"/>
    <property type="match status" value="1"/>
</dbReference>
<dbReference type="Gene3D" id="2.110.10.10">
    <property type="entry name" value="Hemopexin-like domain"/>
    <property type="match status" value="8"/>
</dbReference>
<accession>A0A5M3WN15</accession>
<dbReference type="InterPro" id="IPR018487">
    <property type="entry name" value="Hemopexin-like_repeat"/>
</dbReference>
<keyword evidence="5" id="KW-0378">Hydrolase</keyword>
<feature type="domain" description="Neuraminidase-like" evidence="8">
    <location>
        <begin position="2129"/>
        <end position="2263"/>
    </location>
</feature>
<evidence type="ECO:0000313" key="11">
    <source>
        <dbReference type="Proteomes" id="UP000331127"/>
    </source>
</evidence>